<dbReference type="PANTHER" id="PTHR30007">
    <property type="entry name" value="PHP DOMAIN PROTEIN"/>
    <property type="match status" value="1"/>
</dbReference>
<dbReference type="AlphaFoldDB" id="D3UA03"/>
<feature type="domain" description="Transposase IS4-like" evidence="1">
    <location>
        <begin position="58"/>
        <end position="142"/>
    </location>
</feature>
<feature type="domain" description="Insertion element IS402-like" evidence="2">
    <location>
        <begin position="1"/>
        <end position="43"/>
    </location>
</feature>
<dbReference type="EMBL" id="FJ809786">
    <property type="protein sequence ID" value="ACY06304.1"/>
    <property type="molecule type" value="Genomic_DNA"/>
</dbReference>
<dbReference type="InterPro" id="IPR025161">
    <property type="entry name" value="IS402-like_dom"/>
</dbReference>
<proteinExistence type="predicted"/>
<evidence type="ECO:0000259" key="1">
    <source>
        <dbReference type="Pfam" id="PF01609"/>
    </source>
</evidence>
<organism evidence="3">
    <name type="scientific">Streptomyces flaveolus</name>
    <dbReference type="NCBI Taxonomy" id="67297"/>
    <lineage>
        <taxon>Bacteria</taxon>
        <taxon>Bacillati</taxon>
        <taxon>Actinomycetota</taxon>
        <taxon>Actinomycetes</taxon>
        <taxon>Kitasatosporales</taxon>
        <taxon>Streptomycetaceae</taxon>
        <taxon>Streptomyces</taxon>
    </lineage>
</organism>
<dbReference type="Pfam" id="PF13340">
    <property type="entry name" value="DUF4096"/>
    <property type="match status" value="1"/>
</dbReference>
<reference evidence="3" key="1">
    <citation type="journal article" date="2010" name="Mol. Biosyst.">
        <title>Cloning, sequencing and characterization of the biosynthetic gene cluster of sanglifehrin A, a potent cyclophilin inhibitor.</title>
        <authorList>
            <person name="Qu X."/>
            <person name="Jiang N."/>
            <person name="Xu F."/>
            <person name="Shao L."/>
            <person name="Tang G."/>
            <person name="Wilkinson B."/>
            <person name="Liu W."/>
        </authorList>
    </citation>
    <scope>NUCLEOTIDE SEQUENCE</scope>
    <source>
        <strain evidence="3">DSM 9954</strain>
    </source>
</reference>
<evidence type="ECO:0000259" key="2">
    <source>
        <dbReference type="Pfam" id="PF13340"/>
    </source>
</evidence>
<dbReference type="InterPro" id="IPR002559">
    <property type="entry name" value="Transposase_11"/>
</dbReference>
<dbReference type="PANTHER" id="PTHR30007:SF1">
    <property type="entry name" value="BLR1914 PROTEIN"/>
    <property type="match status" value="1"/>
</dbReference>
<dbReference type="Pfam" id="PF01609">
    <property type="entry name" value="DDE_Tnp_1"/>
    <property type="match status" value="1"/>
</dbReference>
<dbReference type="GO" id="GO:0006313">
    <property type="term" value="P:DNA transposition"/>
    <property type="evidence" value="ECO:0007669"/>
    <property type="project" value="InterPro"/>
</dbReference>
<name>D3UA03_9ACTN</name>
<sequence>MPPRSERSRGPKPVPDRLCLQGILFVLHTGIPWQQLPLELGFGSDGIPPVAGRVGHPRKRPDALLGDKGYDSNADRRELRRRGILPVISSRKVQPDIHGPDIHGLGRIRYVVEQIFVLLHQFMRLAVRWERRLALHDAFVSVGCSLICWRRLKRPLTSQARRSSPWPVGHSHAATGQ</sequence>
<dbReference type="GO" id="GO:0003677">
    <property type="term" value="F:DNA binding"/>
    <property type="evidence" value="ECO:0007669"/>
    <property type="project" value="InterPro"/>
</dbReference>
<dbReference type="GO" id="GO:0004803">
    <property type="term" value="F:transposase activity"/>
    <property type="evidence" value="ECO:0007669"/>
    <property type="project" value="InterPro"/>
</dbReference>
<evidence type="ECO:0000313" key="3">
    <source>
        <dbReference type="EMBL" id="ACY06304.1"/>
    </source>
</evidence>
<accession>D3UA03</accession>
<protein>
    <submittedName>
        <fullName evidence="3">Transposase</fullName>
    </submittedName>
</protein>